<dbReference type="Gene3D" id="3.40.630.30">
    <property type="match status" value="1"/>
</dbReference>
<gene>
    <name evidence="2" type="ORF">QQ020_31680</name>
</gene>
<name>A0ABT8LFV4_9BACT</name>
<evidence type="ECO:0000259" key="1">
    <source>
        <dbReference type="PROSITE" id="PS51186"/>
    </source>
</evidence>
<dbReference type="PANTHER" id="PTHR43792">
    <property type="entry name" value="GNAT FAMILY, PUTATIVE (AFU_ORTHOLOGUE AFUA_3G00765)-RELATED-RELATED"/>
    <property type="match status" value="1"/>
</dbReference>
<feature type="domain" description="N-acetyltransferase" evidence="1">
    <location>
        <begin position="12"/>
        <end position="173"/>
    </location>
</feature>
<dbReference type="EMBL" id="JAUJEB010000010">
    <property type="protein sequence ID" value="MDN5216673.1"/>
    <property type="molecule type" value="Genomic_DNA"/>
</dbReference>
<dbReference type="Pfam" id="PF13302">
    <property type="entry name" value="Acetyltransf_3"/>
    <property type="match status" value="1"/>
</dbReference>
<dbReference type="SUPFAM" id="SSF54427">
    <property type="entry name" value="NTF2-like"/>
    <property type="match status" value="1"/>
</dbReference>
<protein>
    <submittedName>
        <fullName evidence="2">GNAT family N-acetyltransferase</fullName>
    </submittedName>
</protein>
<dbReference type="InterPro" id="IPR016181">
    <property type="entry name" value="Acyl_CoA_acyltransferase"/>
</dbReference>
<evidence type="ECO:0000313" key="2">
    <source>
        <dbReference type="EMBL" id="MDN5216673.1"/>
    </source>
</evidence>
<proteinExistence type="predicted"/>
<evidence type="ECO:0000313" key="3">
    <source>
        <dbReference type="Proteomes" id="UP001172083"/>
    </source>
</evidence>
<dbReference type="InterPro" id="IPR032710">
    <property type="entry name" value="NTF2-like_dom_sf"/>
</dbReference>
<organism evidence="2 3">
    <name type="scientific">Agaribacillus aureus</name>
    <dbReference type="NCBI Taxonomy" id="3051825"/>
    <lineage>
        <taxon>Bacteria</taxon>
        <taxon>Pseudomonadati</taxon>
        <taxon>Bacteroidota</taxon>
        <taxon>Cytophagia</taxon>
        <taxon>Cytophagales</taxon>
        <taxon>Splendidivirgaceae</taxon>
        <taxon>Agaribacillus</taxon>
    </lineage>
</organism>
<dbReference type="SUPFAM" id="SSF55729">
    <property type="entry name" value="Acyl-CoA N-acyltransferases (Nat)"/>
    <property type="match status" value="1"/>
</dbReference>
<dbReference type="PANTHER" id="PTHR43792:SF1">
    <property type="entry name" value="N-ACETYLTRANSFERASE DOMAIN-CONTAINING PROTEIN"/>
    <property type="match status" value="1"/>
</dbReference>
<sequence length="306" mass="35039">MHDKIILETQRLILREISVEDAEFILILLNTPQYLKFIGDKNVRTIEEAEEYVKQGPIKSYRENGFGLWLILIKDQQMPIGICGLIKRDILDDVDIGFALLPEYLGLGYGYEIATATLKHGNEVLGLEQIVAIADINNIASMKLLNKIGLRFEKVLKWPENDQVMFFAQSSCTRDKAEIDNLTTAFFDLFTNKDGREPRVRELAQLFIQGGIIVNNSEDPPVVYDLKTFMASREKLLTDGTISMFSEREIFNKTEVLEKIAQRFCFYEKSGKLNGDCFEKKGMKLIQFIKVDAAWKISSLSWTDLD</sequence>
<keyword evidence="3" id="KW-1185">Reference proteome</keyword>
<reference evidence="2" key="1">
    <citation type="submission" date="2023-06" db="EMBL/GenBank/DDBJ databases">
        <title>Genomic of Agaribacillus aureum.</title>
        <authorList>
            <person name="Wang G."/>
        </authorList>
    </citation>
    <scope>NUCLEOTIDE SEQUENCE</scope>
    <source>
        <strain evidence="2">BMA12</strain>
    </source>
</reference>
<dbReference type="InterPro" id="IPR051531">
    <property type="entry name" value="N-acetyltransferase"/>
</dbReference>
<dbReference type="InterPro" id="IPR000182">
    <property type="entry name" value="GNAT_dom"/>
</dbReference>
<dbReference type="Proteomes" id="UP001172083">
    <property type="component" value="Unassembled WGS sequence"/>
</dbReference>
<dbReference type="PROSITE" id="PS51186">
    <property type="entry name" value="GNAT"/>
    <property type="match status" value="1"/>
</dbReference>
<comment type="caution">
    <text evidence="2">The sequence shown here is derived from an EMBL/GenBank/DDBJ whole genome shotgun (WGS) entry which is preliminary data.</text>
</comment>
<accession>A0ABT8LFV4</accession>
<dbReference type="RefSeq" id="WP_346762011.1">
    <property type="nucleotide sequence ID" value="NZ_JAUJEB010000010.1"/>
</dbReference>